<dbReference type="EMBL" id="WFLM01000002">
    <property type="protein sequence ID" value="KAB8039777.1"/>
    <property type="molecule type" value="Genomic_DNA"/>
</dbReference>
<dbReference type="Proteomes" id="UP000437748">
    <property type="component" value="Unassembled WGS sequence"/>
</dbReference>
<dbReference type="RefSeq" id="WP_153419260.1">
    <property type="nucleotide sequence ID" value="NZ_WFLM01000002.1"/>
</dbReference>
<name>A0A6N6VWH6_9BACT</name>
<reference evidence="3 4" key="1">
    <citation type="submission" date="2019-10" db="EMBL/GenBank/DDBJ databases">
        <title>New species of Slilvanegrellaceae.</title>
        <authorList>
            <person name="Pitt A."/>
            <person name="Hahn M.W."/>
        </authorList>
    </citation>
    <scope>NUCLEOTIDE SEQUENCE [LARGE SCALE GENOMIC DNA]</scope>
    <source>
        <strain evidence="3 4">SP-Ram-0.45-NSY-1</strain>
    </source>
</reference>
<evidence type="ECO:0000313" key="4">
    <source>
        <dbReference type="Proteomes" id="UP000437748"/>
    </source>
</evidence>
<evidence type="ECO:0000256" key="2">
    <source>
        <dbReference type="SAM" id="MobiDB-lite"/>
    </source>
</evidence>
<organism evidence="3 4">
    <name type="scientific">Silvanigrella paludirubra</name>
    <dbReference type="NCBI Taxonomy" id="2499159"/>
    <lineage>
        <taxon>Bacteria</taxon>
        <taxon>Pseudomonadati</taxon>
        <taxon>Bdellovibrionota</taxon>
        <taxon>Oligoflexia</taxon>
        <taxon>Silvanigrellales</taxon>
        <taxon>Silvanigrellaceae</taxon>
        <taxon>Silvanigrella</taxon>
    </lineage>
</organism>
<feature type="region of interest" description="Disordered" evidence="2">
    <location>
        <begin position="30"/>
        <end position="57"/>
    </location>
</feature>
<evidence type="ECO:0000256" key="1">
    <source>
        <dbReference type="SAM" id="Coils"/>
    </source>
</evidence>
<keyword evidence="4" id="KW-1185">Reference proteome</keyword>
<comment type="caution">
    <text evidence="3">The sequence shown here is derived from an EMBL/GenBank/DDBJ whole genome shotgun (WGS) entry which is preliminary data.</text>
</comment>
<feature type="coiled-coil region" evidence="1">
    <location>
        <begin position="904"/>
        <end position="934"/>
    </location>
</feature>
<keyword evidence="1" id="KW-0175">Coiled coil</keyword>
<dbReference type="PROSITE" id="PS51257">
    <property type="entry name" value="PROKAR_LIPOPROTEIN"/>
    <property type="match status" value="1"/>
</dbReference>
<evidence type="ECO:0000313" key="3">
    <source>
        <dbReference type="EMBL" id="KAB8039777.1"/>
    </source>
</evidence>
<protein>
    <submittedName>
        <fullName evidence="3">Uncharacterized protein</fullName>
    </submittedName>
</protein>
<dbReference type="AlphaFoldDB" id="A0A6N6VWH6"/>
<gene>
    <name evidence="3" type="ORF">GCL60_05805</name>
</gene>
<sequence length="937" mass="103226">MTFQKSLKLTALGLGIASIALTGCKKNSNDGTNGSNGLNGKDGSVTTPTKVQDQNGNDVKNVKGDVLLVPKCEQAGTKCIVKSYKTDKFGNSVEIIQEFDLTKDKVKIVLPSGNKIPSNACADYRVRVIDPLDATKWSDITSFYTSNNGKHNGDMQVELDEASKKDFILDGGRICAKSFLKTETNKTPARAFSNGSQEGIHNKVTLNVRIGSLTNPNHISASETLDVVVAHVSVKQDGVQKAHLMPAGLKSKSFKIYGVLTGRDNSESEIRDNGDIELTDSLAEVELLDANKKKINVSYDAIQGGWVIDSSGIPISREFKEYQISVKIKPNVANNEVELPAYTQEIVIKVIPSVPMGYKIVKLNTNVFGRQEFDILAAYSDKPTEFKSIFDSNHNNGTFNVNYSLKDLNNSTQAHSFSIVKSKEADSSTGLFVNNKLTEKIVGKLDSVSSKRYIDVGNTPFFSSTNNNFYELEVDVEFVPNYLEDNDYKGLSANQIAKIKLDSANYNNAKNDLKALYKNNLIDKQYFVVSKTQPVLKQSFRTYDNNGYTKILNEKSSNEIAKTISLPQGGNAYDDVKRNLCSRALTELYVGDVKVEGYNNNAKISQLISNNTNFALFSDFKDRANESFANRNVICASNKGTGSVSFKSTFQNLESNELSVEAIAAVDTPVVVMRYEGDSTGTVNSGDFKFVNTKEQSIGLYFLKSNNEFGTKVDNTIAAAINPRVVILGNNQLNDNHNKSPITLKIEQANPEILKLVLQSPMADGNVVNYFSSSMQAQRVSFNTTPSNVTSVATPEAMKTTYFGHINHLSLGSTKLTSEVSFDNYKELYNYNEGWDSNVHISAEDLSKLKLDLKTAESDYNTKKGLSDQEKIKYDALVSAVDTNAAILPENKQGVKDKIPKETYNKALEETDKAEKAINTIKEKIKKIEAKLNEVTV</sequence>
<accession>A0A6N6VWH6</accession>
<proteinExistence type="predicted"/>
<dbReference type="OrthoDB" id="9844671at2"/>